<organism evidence="1 2">
    <name type="scientific">Cryptococcus floricola</name>
    <dbReference type="NCBI Taxonomy" id="2591691"/>
    <lineage>
        <taxon>Eukaryota</taxon>
        <taxon>Fungi</taxon>
        <taxon>Dikarya</taxon>
        <taxon>Basidiomycota</taxon>
        <taxon>Agaricomycotina</taxon>
        <taxon>Tremellomycetes</taxon>
        <taxon>Tremellales</taxon>
        <taxon>Cryptococcaceae</taxon>
        <taxon>Cryptococcus</taxon>
    </lineage>
</organism>
<name>A0A5D3AQ03_9TREE</name>
<dbReference type="Proteomes" id="UP000322245">
    <property type="component" value="Unassembled WGS sequence"/>
</dbReference>
<evidence type="ECO:0000313" key="2">
    <source>
        <dbReference type="Proteomes" id="UP000322245"/>
    </source>
</evidence>
<comment type="caution">
    <text evidence="1">The sequence shown here is derived from an EMBL/GenBank/DDBJ whole genome shotgun (WGS) entry which is preliminary data.</text>
</comment>
<reference evidence="1 2" key="1">
    <citation type="submission" date="2017-05" db="EMBL/GenBank/DDBJ databases">
        <title>The Genome Sequence of Tsuchiyaea wingfieldii DSM 27421.</title>
        <authorList>
            <person name="Cuomo C."/>
            <person name="Passer A."/>
            <person name="Billmyre B."/>
            <person name="Heitman J."/>
        </authorList>
    </citation>
    <scope>NUCLEOTIDE SEQUENCE [LARGE SCALE GENOMIC DNA]</scope>
    <source>
        <strain evidence="1 2">DSM 27421</strain>
    </source>
</reference>
<dbReference type="AlphaFoldDB" id="A0A5D3AQ03"/>
<protein>
    <submittedName>
        <fullName evidence="1">Uncharacterized protein</fullName>
    </submittedName>
</protein>
<keyword evidence="2" id="KW-1185">Reference proteome</keyword>
<proteinExistence type="predicted"/>
<sequence>MSLFFETFDNTLLLTGSPAETNTSSEDFLRTLFSSNYETDTPSLPPSHLQRCSTLLLLLLLLPALADTHPTMVHNSSYSQSRLARIAGANRPRRHWLVPLLEVVLPTSAKGVEEHVLAPAILASLDRE</sequence>
<accession>A0A5D3AQ03</accession>
<evidence type="ECO:0000313" key="1">
    <source>
        <dbReference type="EMBL" id="TYJ51756.1"/>
    </source>
</evidence>
<dbReference type="EMBL" id="NIDF01000189">
    <property type="protein sequence ID" value="TYJ51756.1"/>
    <property type="molecule type" value="Genomic_DNA"/>
</dbReference>
<gene>
    <name evidence="1" type="ORF">B9479_007648</name>
</gene>